<keyword evidence="8 14" id="KW-0547">Nucleotide-binding</keyword>
<dbReference type="PANTHER" id="PTHR43520:SF8">
    <property type="entry name" value="P-TYPE CU(+) TRANSPORTER"/>
    <property type="match status" value="1"/>
</dbReference>
<comment type="subcellular location">
    <subcellularLocation>
        <location evidence="1">Cell membrane</location>
        <topology evidence="1">Multi-pass membrane protein</topology>
    </subcellularLocation>
</comment>
<evidence type="ECO:0000313" key="16">
    <source>
        <dbReference type="EMBL" id="MTH76513.1"/>
    </source>
</evidence>
<feature type="transmembrane region" description="Helical" evidence="14">
    <location>
        <begin position="202"/>
        <end position="226"/>
    </location>
</feature>
<keyword evidence="11 14" id="KW-1133">Transmembrane helix</keyword>
<dbReference type="Gene3D" id="2.70.150.10">
    <property type="entry name" value="Calcium-transporting ATPase, cytoplasmic transduction domain A"/>
    <property type="match status" value="1"/>
</dbReference>
<keyword evidence="12" id="KW-0406">Ion transport</keyword>
<dbReference type="Gene3D" id="3.40.50.1000">
    <property type="entry name" value="HAD superfamily/HAD-like"/>
    <property type="match status" value="1"/>
</dbReference>
<feature type="transmembrane region" description="Helical" evidence="14">
    <location>
        <begin position="448"/>
        <end position="469"/>
    </location>
</feature>
<reference evidence="16 17" key="1">
    <citation type="submission" date="2019-11" db="EMBL/GenBank/DDBJ databases">
        <authorList>
            <person name="Dong K."/>
        </authorList>
    </citation>
    <scope>NUCLEOTIDE SEQUENCE [LARGE SCALE GENOMIC DNA]</scope>
    <source>
        <strain evidence="16 17">NBRC 111993</strain>
    </source>
</reference>
<feature type="domain" description="HMA" evidence="15">
    <location>
        <begin position="77"/>
        <end position="142"/>
    </location>
</feature>
<name>A0A6L6J306_9RHOB</name>
<dbReference type="GO" id="GO:0005524">
    <property type="term" value="F:ATP binding"/>
    <property type="evidence" value="ECO:0007669"/>
    <property type="project" value="UniProtKB-UniRule"/>
</dbReference>
<dbReference type="RefSeq" id="WP_155093886.1">
    <property type="nucleotide sequence ID" value="NZ_WMIE01000001.1"/>
</dbReference>
<feature type="transmembrane region" description="Helical" evidence="14">
    <location>
        <begin position="166"/>
        <end position="190"/>
    </location>
</feature>
<dbReference type="GO" id="GO:0016887">
    <property type="term" value="F:ATP hydrolysis activity"/>
    <property type="evidence" value="ECO:0007669"/>
    <property type="project" value="InterPro"/>
</dbReference>
<dbReference type="GO" id="GO:0140581">
    <property type="term" value="F:P-type monovalent copper transporter activity"/>
    <property type="evidence" value="ECO:0007669"/>
    <property type="project" value="UniProtKB-EC"/>
</dbReference>
<dbReference type="PROSITE" id="PS50846">
    <property type="entry name" value="HMA_2"/>
    <property type="match status" value="2"/>
</dbReference>
<keyword evidence="6 14" id="KW-0812">Transmembrane</keyword>
<evidence type="ECO:0000256" key="12">
    <source>
        <dbReference type="ARBA" id="ARBA00023065"/>
    </source>
</evidence>
<evidence type="ECO:0000256" key="13">
    <source>
        <dbReference type="ARBA" id="ARBA00023136"/>
    </source>
</evidence>
<dbReference type="OrthoDB" id="9807843at2"/>
<dbReference type="SUPFAM" id="SSF55008">
    <property type="entry name" value="HMA, heavy metal-associated domain"/>
    <property type="match status" value="2"/>
</dbReference>
<dbReference type="SFLD" id="SFLDF00027">
    <property type="entry name" value="p-type_atpase"/>
    <property type="match status" value="1"/>
</dbReference>
<dbReference type="PRINTS" id="PR00943">
    <property type="entry name" value="CUATPASE"/>
</dbReference>
<proteinExistence type="inferred from homology"/>
<feature type="transmembrane region" description="Helical" evidence="14">
    <location>
        <begin position="420"/>
        <end position="442"/>
    </location>
</feature>
<dbReference type="InterPro" id="IPR006121">
    <property type="entry name" value="HMA_dom"/>
</dbReference>
<dbReference type="InterPro" id="IPR027256">
    <property type="entry name" value="P-typ_ATPase_IB"/>
</dbReference>
<dbReference type="Pfam" id="PF00122">
    <property type="entry name" value="E1-E2_ATPase"/>
    <property type="match status" value="1"/>
</dbReference>
<evidence type="ECO:0000256" key="10">
    <source>
        <dbReference type="ARBA" id="ARBA00022967"/>
    </source>
</evidence>
<keyword evidence="4" id="KW-0813">Transport</keyword>
<dbReference type="InterPro" id="IPR008250">
    <property type="entry name" value="ATPase_P-typ_transduc_dom_A_sf"/>
</dbReference>
<dbReference type="CDD" id="cd00371">
    <property type="entry name" value="HMA"/>
    <property type="match status" value="2"/>
</dbReference>
<dbReference type="InterPro" id="IPR023298">
    <property type="entry name" value="ATPase_P-typ_TM_dom_sf"/>
</dbReference>
<feature type="transmembrane region" description="Helical" evidence="14">
    <location>
        <begin position="759"/>
        <end position="782"/>
    </location>
</feature>
<keyword evidence="7 14" id="KW-0479">Metal-binding</keyword>
<dbReference type="EMBL" id="WMIE01000001">
    <property type="protein sequence ID" value="MTH76513.1"/>
    <property type="molecule type" value="Genomic_DNA"/>
</dbReference>
<dbReference type="NCBIfam" id="TIGR01525">
    <property type="entry name" value="ATPase-IB_hvy"/>
    <property type="match status" value="1"/>
</dbReference>
<dbReference type="NCBIfam" id="TIGR01511">
    <property type="entry name" value="ATPase-IB1_Cu"/>
    <property type="match status" value="1"/>
</dbReference>
<evidence type="ECO:0000256" key="4">
    <source>
        <dbReference type="ARBA" id="ARBA00022448"/>
    </source>
</evidence>
<dbReference type="InterPro" id="IPR018303">
    <property type="entry name" value="ATPase_P-typ_P_site"/>
</dbReference>
<evidence type="ECO:0000256" key="5">
    <source>
        <dbReference type="ARBA" id="ARBA00022475"/>
    </source>
</evidence>
<keyword evidence="5 14" id="KW-1003">Cell membrane</keyword>
<dbReference type="GO" id="GO:0005507">
    <property type="term" value="F:copper ion binding"/>
    <property type="evidence" value="ECO:0007669"/>
    <property type="project" value="TreeGrafter"/>
</dbReference>
<dbReference type="InterPro" id="IPR059000">
    <property type="entry name" value="ATPase_P-type_domA"/>
</dbReference>
<dbReference type="InterPro" id="IPR044492">
    <property type="entry name" value="P_typ_ATPase_HD_dom"/>
</dbReference>
<keyword evidence="10" id="KW-1278">Translocase</keyword>
<dbReference type="SUPFAM" id="SSF81653">
    <property type="entry name" value="Calcium ATPase, transduction domain A"/>
    <property type="match status" value="1"/>
</dbReference>
<dbReference type="InterPro" id="IPR023299">
    <property type="entry name" value="ATPase_P-typ_cyto_dom_N"/>
</dbReference>
<dbReference type="PROSITE" id="PS01047">
    <property type="entry name" value="HMA_1"/>
    <property type="match status" value="2"/>
</dbReference>
<dbReference type="AlphaFoldDB" id="A0A6L6J306"/>
<keyword evidence="17" id="KW-1185">Reference proteome</keyword>
<dbReference type="EC" id="7.2.2.8" evidence="3"/>
<dbReference type="GO" id="GO:0060003">
    <property type="term" value="P:copper ion export"/>
    <property type="evidence" value="ECO:0007669"/>
    <property type="project" value="UniProtKB-ARBA"/>
</dbReference>
<dbReference type="Pfam" id="PF00702">
    <property type="entry name" value="Hydrolase"/>
    <property type="match status" value="1"/>
</dbReference>
<sequence length="812" mass="83429">MTKHSNIPNGDAQLAITGMSCASCVGRVEKALKAVPGISAPSVNLATGQAHFHLTSPDGMADAVAALEKAGYPAALLETRLAIEGMSCASCVGRVEKALSALPGVTSATVNLATGAAAISHSPATAPQALADTVTAKGYPAKVIVPDQHHHMHDHGGDAATLRHNFLLALALTIPVFLVEMGGHAFPALHHWLYATIGRTPLWFFGFLLTTAVLAGPGKVFFRVGIPALLRGAPEMNSLVALGAGAAWLYSTVATFLPHVLPQSALHVYFEAAAVIVTLILMGRWLEARAKGQAGAAIRRLVELTPDTALVERGGQAVELPVAQLAAGDIVHLRPGERVAVDGLLTVGSGAIDESMLTGEPVPVTKSAGDPVTGGTVNGMSALTYRVTATGADTVLARIIRLVQDAQASKLPVQAAVDRITAIFVPVVIGLALLAFAGWLLATGSLGQALVAAISVLIIACPCAMGLAVPVSIMVGTGRGAELGILFRRGDALQHLADAEIVGFDKTGTLTLGRPTLRELMTNGLSKDEALRLAASAEARSEHPLAAAIVAAAKERGLGLADAQSVTASVGRGLTARVDGHDLLIGNADAMTEAGITPDATLIDRARDWASEGATPVHLACDGRHIAAMALADPLRPEAAQAIAELDAMGLQTVMISGDVQATADAVGRKLGIDRVIAGVLPEGKLQVIRDMGKNTVFVGDGINDAPALAAARTGIAIGTGTDVAIESAEVVLSGGDPQGVSRAIRLSRAVMRNIRQNLFWAFAYNAALIPVAMGILVPFGGPQLSPMLGAGAMALSSVFVVTNALRLRRFA</sequence>
<dbReference type="Gene3D" id="3.40.1110.10">
    <property type="entry name" value="Calcium-transporting ATPase, cytoplasmic domain N"/>
    <property type="match status" value="1"/>
</dbReference>
<dbReference type="FunFam" id="3.30.70.100:FF:000005">
    <property type="entry name" value="Copper-exporting P-type ATPase A"/>
    <property type="match status" value="1"/>
</dbReference>
<dbReference type="Gene3D" id="3.30.70.100">
    <property type="match status" value="2"/>
</dbReference>
<dbReference type="GO" id="GO:0005886">
    <property type="term" value="C:plasma membrane"/>
    <property type="evidence" value="ECO:0007669"/>
    <property type="project" value="UniProtKB-SubCell"/>
</dbReference>
<dbReference type="PRINTS" id="PR00119">
    <property type="entry name" value="CATATPASE"/>
</dbReference>
<dbReference type="CDD" id="cd02094">
    <property type="entry name" value="P-type_ATPase_Cu-like"/>
    <property type="match status" value="1"/>
</dbReference>
<dbReference type="NCBIfam" id="TIGR01494">
    <property type="entry name" value="ATPase_P-type"/>
    <property type="match status" value="1"/>
</dbReference>
<dbReference type="PANTHER" id="PTHR43520">
    <property type="entry name" value="ATP7, ISOFORM B"/>
    <property type="match status" value="1"/>
</dbReference>
<evidence type="ECO:0000256" key="7">
    <source>
        <dbReference type="ARBA" id="ARBA00022723"/>
    </source>
</evidence>
<feature type="domain" description="HMA" evidence="15">
    <location>
        <begin position="10"/>
        <end position="75"/>
    </location>
</feature>
<evidence type="ECO:0000256" key="3">
    <source>
        <dbReference type="ARBA" id="ARBA00012517"/>
    </source>
</evidence>
<dbReference type="InterPro" id="IPR036412">
    <property type="entry name" value="HAD-like_sf"/>
</dbReference>
<dbReference type="InterPro" id="IPR001757">
    <property type="entry name" value="P_typ_ATPase"/>
</dbReference>
<dbReference type="FunFam" id="2.70.150.10:FF:000020">
    <property type="entry name" value="Copper-exporting P-type ATPase A"/>
    <property type="match status" value="1"/>
</dbReference>
<dbReference type="SFLD" id="SFLDS00003">
    <property type="entry name" value="Haloacid_Dehalogenase"/>
    <property type="match status" value="1"/>
</dbReference>
<dbReference type="GO" id="GO:0043682">
    <property type="term" value="F:P-type divalent copper transporter activity"/>
    <property type="evidence" value="ECO:0007669"/>
    <property type="project" value="TreeGrafter"/>
</dbReference>
<feature type="transmembrane region" description="Helical" evidence="14">
    <location>
        <begin position="238"/>
        <end position="260"/>
    </location>
</feature>
<dbReference type="InterPro" id="IPR017969">
    <property type="entry name" value="Heavy-metal-associated_CS"/>
</dbReference>
<evidence type="ECO:0000259" key="15">
    <source>
        <dbReference type="PROSITE" id="PS50846"/>
    </source>
</evidence>
<evidence type="ECO:0000256" key="8">
    <source>
        <dbReference type="ARBA" id="ARBA00022741"/>
    </source>
</evidence>
<gene>
    <name evidence="16" type="ORF">GL286_02080</name>
</gene>
<dbReference type="PROSITE" id="PS00154">
    <property type="entry name" value="ATPASE_E1_E2"/>
    <property type="match status" value="1"/>
</dbReference>
<keyword evidence="13 14" id="KW-0472">Membrane</keyword>
<evidence type="ECO:0000256" key="6">
    <source>
        <dbReference type="ARBA" id="ARBA00022692"/>
    </source>
</evidence>
<comment type="caution">
    <text evidence="16">The sequence shown here is derived from an EMBL/GenBank/DDBJ whole genome shotgun (WGS) entry which is preliminary data.</text>
</comment>
<evidence type="ECO:0000256" key="14">
    <source>
        <dbReference type="RuleBase" id="RU362081"/>
    </source>
</evidence>
<dbReference type="Proteomes" id="UP000478183">
    <property type="component" value="Unassembled WGS sequence"/>
</dbReference>
<evidence type="ECO:0000256" key="9">
    <source>
        <dbReference type="ARBA" id="ARBA00022840"/>
    </source>
</evidence>
<dbReference type="SFLD" id="SFLDG00002">
    <property type="entry name" value="C1.7:_P-type_atpase_like"/>
    <property type="match status" value="1"/>
</dbReference>
<feature type="transmembrane region" description="Helical" evidence="14">
    <location>
        <begin position="788"/>
        <end position="806"/>
    </location>
</feature>
<organism evidence="16 17">
    <name type="scientific">Paracoccus aestuariivivens</name>
    <dbReference type="NCBI Taxonomy" id="1820333"/>
    <lineage>
        <taxon>Bacteria</taxon>
        <taxon>Pseudomonadati</taxon>
        <taxon>Pseudomonadota</taxon>
        <taxon>Alphaproteobacteria</taxon>
        <taxon>Rhodobacterales</taxon>
        <taxon>Paracoccaceae</taxon>
        <taxon>Paracoccus</taxon>
    </lineage>
</organism>
<dbReference type="GO" id="GO:0055070">
    <property type="term" value="P:copper ion homeostasis"/>
    <property type="evidence" value="ECO:0007669"/>
    <property type="project" value="TreeGrafter"/>
</dbReference>
<evidence type="ECO:0000256" key="11">
    <source>
        <dbReference type="ARBA" id="ARBA00022989"/>
    </source>
</evidence>
<feature type="transmembrane region" description="Helical" evidence="14">
    <location>
        <begin position="266"/>
        <end position="286"/>
    </location>
</feature>
<dbReference type="InterPro" id="IPR023214">
    <property type="entry name" value="HAD_sf"/>
</dbReference>
<evidence type="ECO:0000256" key="1">
    <source>
        <dbReference type="ARBA" id="ARBA00004651"/>
    </source>
</evidence>
<keyword evidence="9 14" id="KW-0067">ATP-binding</keyword>
<accession>A0A6L6J306</accession>
<comment type="similarity">
    <text evidence="2 14">Belongs to the cation transport ATPase (P-type) (TC 3.A.3) family. Type IB subfamily.</text>
</comment>
<evidence type="ECO:0000313" key="17">
    <source>
        <dbReference type="Proteomes" id="UP000478183"/>
    </source>
</evidence>
<dbReference type="InterPro" id="IPR036163">
    <property type="entry name" value="HMA_dom_sf"/>
</dbReference>
<dbReference type="Pfam" id="PF00403">
    <property type="entry name" value="HMA"/>
    <property type="match status" value="2"/>
</dbReference>
<dbReference type="SUPFAM" id="SSF56784">
    <property type="entry name" value="HAD-like"/>
    <property type="match status" value="1"/>
</dbReference>
<dbReference type="SUPFAM" id="SSF81665">
    <property type="entry name" value="Calcium ATPase, transmembrane domain M"/>
    <property type="match status" value="1"/>
</dbReference>
<protein>
    <recommendedName>
        <fullName evidence="3">P-type Cu(+) transporter</fullName>
        <ecNumber evidence="3">7.2.2.8</ecNumber>
    </recommendedName>
</protein>
<evidence type="ECO:0000256" key="2">
    <source>
        <dbReference type="ARBA" id="ARBA00006024"/>
    </source>
</evidence>